<dbReference type="EMBL" id="CP012382">
    <property type="protein sequence ID" value="AKZ60020.1"/>
    <property type="molecule type" value="Genomic_DNA"/>
</dbReference>
<gene>
    <name evidence="2" type="ORF">SAM23877_6975</name>
</gene>
<reference evidence="3" key="1">
    <citation type="journal article" date="2015" name="J. Biotechnol.">
        <title>Complete genome sequence of Streptomyces ambofaciens ATCC 23877, the spiramycin producer.</title>
        <authorList>
            <person name="Thibessard A."/>
            <person name="Haas D."/>
            <person name="Gerbaud C."/>
            <person name="Aigle B."/>
            <person name="Lautru S."/>
            <person name="Pernodet J.L."/>
            <person name="Leblond P."/>
        </authorList>
    </citation>
    <scope>NUCLEOTIDE SEQUENCE [LARGE SCALE GENOMIC DNA]</scope>
    <source>
        <strain evidence="3">ATCC 23877 / 3486 / DSM 40053 / JCM 4204 / NBRC 12836 / NRRL B-2516</strain>
    </source>
</reference>
<protein>
    <submittedName>
        <fullName evidence="2">Uncharacterized protein</fullName>
    </submittedName>
</protein>
<sequence>MVESLGRGRRGKGRPKVIFRKP</sequence>
<evidence type="ECO:0000313" key="3">
    <source>
        <dbReference type="Proteomes" id="UP000061018"/>
    </source>
</evidence>
<name>A0A0K2B3T1_STRA7</name>
<feature type="region of interest" description="Disordered" evidence="1">
    <location>
        <begin position="1"/>
        <end position="22"/>
    </location>
</feature>
<organism evidence="2 3">
    <name type="scientific">Streptomyces ambofaciens (strain ATCC 23877 / 3486 / DSM 40053 / JCM 4204 / NBRC 12836 / NRRL B-2516)</name>
    <dbReference type="NCBI Taxonomy" id="278992"/>
    <lineage>
        <taxon>Bacteria</taxon>
        <taxon>Bacillati</taxon>
        <taxon>Actinomycetota</taxon>
        <taxon>Actinomycetes</taxon>
        <taxon>Kitasatosporales</taxon>
        <taxon>Streptomycetaceae</taxon>
        <taxon>Streptomyces</taxon>
    </lineage>
</organism>
<feature type="compositionally biased region" description="Basic residues" evidence="1">
    <location>
        <begin position="7"/>
        <end position="22"/>
    </location>
</feature>
<dbReference type="Proteomes" id="UP000061018">
    <property type="component" value="Chromosome"/>
</dbReference>
<proteinExistence type="predicted"/>
<evidence type="ECO:0000313" key="2">
    <source>
        <dbReference type="EMBL" id="AKZ60020.1"/>
    </source>
</evidence>
<accession>A0A0K2B3T1</accession>
<dbReference type="AlphaFoldDB" id="A0A0K2B3T1"/>
<evidence type="ECO:0000256" key="1">
    <source>
        <dbReference type="SAM" id="MobiDB-lite"/>
    </source>
</evidence>
<dbReference type="KEGG" id="samb:SAM23877_6975"/>